<accession>A0A6M1LL35</accession>
<comment type="similarity">
    <text evidence="1">Belongs to the ParD antitoxin family.</text>
</comment>
<dbReference type="EMBL" id="JAAIKB010000005">
    <property type="protein sequence ID" value="NGM21055.1"/>
    <property type="molecule type" value="Genomic_DNA"/>
</dbReference>
<dbReference type="InterPro" id="IPR022789">
    <property type="entry name" value="ParD"/>
</dbReference>
<dbReference type="InterPro" id="IPR010985">
    <property type="entry name" value="Ribbon_hlx_hlx"/>
</dbReference>
<dbReference type="NCBIfam" id="TIGR02606">
    <property type="entry name" value="antidote_CC2985"/>
    <property type="match status" value="1"/>
</dbReference>
<evidence type="ECO:0000256" key="1">
    <source>
        <dbReference type="ARBA" id="ARBA00008580"/>
    </source>
</evidence>
<dbReference type="AlphaFoldDB" id="A0A6M1LL35"/>
<gene>
    <name evidence="3" type="ORF">G3576_13605</name>
</gene>
<dbReference type="GO" id="GO:0006355">
    <property type="term" value="P:regulation of DNA-templated transcription"/>
    <property type="evidence" value="ECO:0007669"/>
    <property type="project" value="InterPro"/>
</dbReference>
<dbReference type="SUPFAM" id="SSF47598">
    <property type="entry name" value="Ribbon-helix-helix"/>
    <property type="match status" value="1"/>
</dbReference>
<evidence type="ECO:0000313" key="4">
    <source>
        <dbReference type="Proteomes" id="UP000475385"/>
    </source>
</evidence>
<evidence type="ECO:0000313" key="3">
    <source>
        <dbReference type="EMBL" id="NGM21055.1"/>
    </source>
</evidence>
<dbReference type="Gene3D" id="6.10.10.120">
    <property type="entry name" value="Antitoxin ParD1-like"/>
    <property type="match status" value="1"/>
</dbReference>
<organism evidence="3 4">
    <name type="scientific">Falsiroseomonas algicola</name>
    <dbReference type="NCBI Taxonomy" id="2716930"/>
    <lineage>
        <taxon>Bacteria</taxon>
        <taxon>Pseudomonadati</taxon>
        <taxon>Pseudomonadota</taxon>
        <taxon>Alphaproteobacteria</taxon>
        <taxon>Acetobacterales</taxon>
        <taxon>Roseomonadaceae</taxon>
        <taxon>Falsiroseomonas</taxon>
    </lineage>
</organism>
<evidence type="ECO:0000256" key="2">
    <source>
        <dbReference type="ARBA" id="ARBA00022649"/>
    </source>
</evidence>
<reference evidence="3 4" key="1">
    <citation type="submission" date="2020-03" db="EMBL/GenBank/DDBJ databases">
        <title>Roseomonas stagni sp. nov., isolated from pond water in Japan.</title>
        <authorList>
            <person name="Furuhata K."/>
            <person name="Miyamoto H."/>
            <person name="Goto K."/>
        </authorList>
    </citation>
    <scope>NUCLEOTIDE SEQUENCE [LARGE SCALE GENOMIC DNA]</scope>
    <source>
        <strain evidence="3 4">PeD5</strain>
    </source>
</reference>
<dbReference type="Proteomes" id="UP000475385">
    <property type="component" value="Unassembled WGS sequence"/>
</dbReference>
<dbReference type="InterPro" id="IPR038296">
    <property type="entry name" value="ParD_sf"/>
</dbReference>
<protein>
    <submittedName>
        <fullName evidence="3">Type II toxin-antitoxin system ParD family antitoxin</fullName>
    </submittedName>
</protein>
<dbReference type="PANTHER" id="PTHR36582:SF2">
    <property type="entry name" value="ANTITOXIN PARD"/>
    <property type="match status" value="1"/>
</dbReference>
<name>A0A6M1LL35_9PROT</name>
<keyword evidence="2" id="KW-1277">Toxin-antitoxin system</keyword>
<sequence length="95" mass="10324">MAPAEKRTISLPPDQARYMDELVATGGYASASEVVRAGLRALRERDAAVERWLREEVAPVQDAMQADPGRAMDADAVGAALRAHHAARLKTRRDA</sequence>
<dbReference type="RefSeq" id="WP_164694969.1">
    <property type="nucleotide sequence ID" value="NZ_JAAIKB010000005.1"/>
</dbReference>
<dbReference type="Pfam" id="PF03693">
    <property type="entry name" value="ParD_antitoxin"/>
    <property type="match status" value="1"/>
</dbReference>
<proteinExistence type="inferred from homology"/>
<keyword evidence="4" id="KW-1185">Reference proteome</keyword>
<dbReference type="CDD" id="cd22231">
    <property type="entry name" value="RHH_NikR_HicB-like"/>
    <property type="match status" value="1"/>
</dbReference>
<dbReference type="PANTHER" id="PTHR36582">
    <property type="entry name" value="ANTITOXIN PARD"/>
    <property type="match status" value="1"/>
</dbReference>
<comment type="caution">
    <text evidence="3">The sequence shown here is derived from an EMBL/GenBank/DDBJ whole genome shotgun (WGS) entry which is preliminary data.</text>
</comment>